<comment type="caution">
    <text evidence="3">The sequence shown here is derived from an EMBL/GenBank/DDBJ whole genome shotgun (WGS) entry which is preliminary data.</text>
</comment>
<dbReference type="SUPFAM" id="SSF53092">
    <property type="entry name" value="Creatinase/prolidase N-terminal domain"/>
    <property type="match status" value="1"/>
</dbReference>
<evidence type="ECO:0000259" key="1">
    <source>
        <dbReference type="Pfam" id="PF00557"/>
    </source>
</evidence>
<dbReference type="Proteomes" id="UP001556692">
    <property type="component" value="Unassembled WGS sequence"/>
</dbReference>
<evidence type="ECO:0000313" key="3">
    <source>
        <dbReference type="EMBL" id="MEX0409622.1"/>
    </source>
</evidence>
<dbReference type="PANTHER" id="PTHR46112">
    <property type="entry name" value="AMINOPEPTIDASE"/>
    <property type="match status" value="1"/>
</dbReference>
<evidence type="ECO:0000259" key="2">
    <source>
        <dbReference type="Pfam" id="PF01321"/>
    </source>
</evidence>
<name>A0ABV3SS34_9HYPH</name>
<dbReference type="InterPro" id="IPR050659">
    <property type="entry name" value="Peptidase_M24B"/>
</dbReference>
<reference evidence="3 4" key="1">
    <citation type="submission" date="2024-05" db="EMBL/GenBank/DDBJ databases">
        <authorList>
            <person name="Jiang F."/>
        </authorList>
    </citation>
    <scope>NUCLEOTIDE SEQUENCE [LARGE SCALE GENOMIC DNA]</scope>
    <source>
        <strain evidence="3 4">LZ166</strain>
    </source>
</reference>
<dbReference type="Pfam" id="PF01321">
    <property type="entry name" value="Creatinase_N"/>
    <property type="match status" value="1"/>
</dbReference>
<gene>
    <name evidence="3" type="ORF">ABGN05_28670</name>
</gene>
<proteinExistence type="predicted"/>
<dbReference type="Pfam" id="PF00557">
    <property type="entry name" value="Peptidase_M24"/>
    <property type="match status" value="1"/>
</dbReference>
<feature type="domain" description="Peptidase M24" evidence="1">
    <location>
        <begin position="178"/>
        <end position="378"/>
    </location>
</feature>
<dbReference type="Gene3D" id="3.40.350.10">
    <property type="entry name" value="Creatinase/prolidase N-terminal domain"/>
    <property type="match status" value="1"/>
</dbReference>
<dbReference type="InterPro" id="IPR029149">
    <property type="entry name" value="Creatin/AminoP/Spt16_N"/>
</dbReference>
<dbReference type="Gene3D" id="3.90.230.10">
    <property type="entry name" value="Creatinase/methionine aminopeptidase superfamily"/>
    <property type="match status" value="1"/>
</dbReference>
<dbReference type="InterPro" id="IPR036005">
    <property type="entry name" value="Creatinase/aminopeptidase-like"/>
</dbReference>
<accession>A0ABV3SS34</accession>
<sequence>MLLNLERLNARMAADGIDAVIATSPENVTYASGYWALSQWIRRGPQTYVVWPAPGRGAPHIIASASLLDLLADQEVSVSNIAKFGDFVVEIDDRAELCEADSRQRELYGLANDGSAGAALSRVLDRLGLAGGRIAVDEGGLPPSLAAFRLDKPPSIDAVDGFQFFRQVRAVKTPLEVERLRKAASIAEASIEAALAIAAPGVSEEQLALEFNLETLRLGGLPVLYCIGTGARSAMPNVQPASRKLREGDIIRFDVGGRYKHYRADIARIAVLGEPSEKIRSYHHALHVGVQRGIEMLKPGIKAAHIFDAVVETVRRDGIPHYKRTHVGHGIGIDGYDLPDLSPSSTDIIEEGMVLCVETPYYELGFGGLQVEDMVVVRHDGAETLMQSSGALRVIS</sequence>
<dbReference type="EMBL" id="JBDPGJ010000010">
    <property type="protein sequence ID" value="MEX0409622.1"/>
    <property type="molecule type" value="Genomic_DNA"/>
</dbReference>
<dbReference type="SUPFAM" id="SSF55920">
    <property type="entry name" value="Creatinase/aminopeptidase"/>
    <property type="match status" value="1"/>
</dbReference>
<dbReference type="InterPro" id="IPR000587">
    <property type="entry name" value="Creatinase_N"/>
</dbReference>
<dbReference type="InterPro" id="IPR000994">
    <property type="entry name" value="Pept_M24"/>
</dbReference>
<feature type="domain" description="Creatinase N-terminal" evidence="2">
    <location>
        <begin position="5"/>
        <end position="171"/>
    </location>
</feature>
<dbReference type="RefSeq" id="WP_367957485.1">
    <property type="nucleotide sequence ID" value="NZ_JBDPGJ010000010.1"/>
</dbReference>
<keyword evidence="4" id="KW-1185">Reference proteome</keyword>
<dbReference type="CDD" id="cd01066">
    <property type="entry name" value="APP_MetAP"/>
    <property type="match status" value="1"/>
</dbReference>
<evidence type="ECO:0000313" key="4">
    <source>
        <dbReference type="Proteomes" id="UP001556692"/>
    </source>
</evidence>
<dbReference type="PANTHER" id="PTHR46112:SF2">
    <property type="entry name" value="XAA-PRO AMINOPEPTIDASE P-RELATED"/>
    <property type="match status" value="1"/>
</dbReference>
<protein>
    <submittedName>
        <fullName evidence="3">Xaa-Pro peptidase family protein</fullName>
    </submittedName>
</protein>
<organism evidence="3 4">
    <name type="scientific">Aquibium pacificus</name>
    <dbReference type="NCBI Taxonomy" id="3153579"/>
    <lineage>
        <taxon>Bacteria</taxon>
        <taxon>Pseudomonadati</taxon>
        <taxon>Pseudomonadota</taxon>
        <taxon>Alphaproteobacteria</taxon>
        <taxon>Hyphomicrobiales</taxon>
        <taxon>Phyllobacteriaceae</taxon>
        <taxon>Aquibium</taxon>
    </lineage>
</organism>